<organism evidence="1 2">
    <name type="scientific">Sphingobacterium multivorum</name>
    <dbReference type="NCBI Taxonomy" id="28454"/>
    <lineage>
        <taxon>Bacteria</taxon>
        <taxon>Pseudomonadati</taxon>
        <taxon>Bacteroidota</taxon>
        <taxon>Sphingobacteriia</taxon>
        <taxon>Sphingobacteriales</taxon>
        <taxon>Sphingobacteriaceae</taxon>
        <taxon>Sphingobacterium</taxon>
    </lineage>
</organism>
<dbReference type="EMBL" id="CABWMV010000007">
    <property type="protein sequence ID" value="VXC57766.1"/>
    <property type="molecule type" value="Genomic_DNA"/>
</dbReference>
<accession>A0A653ZQL1</accession>
<sequence length="177" mass="20641">MDIEEIKRRFDVALNNFLESDNYLLNSNISERAIAHKLAEKLQIQFVEFDVDCEYNGDVDNHNNKKHIHILRDRIVEINGLKEAERDLNEVEVLSRSVYPDIIVHKRASNDFNILIIEIKKNNSYYGKSYDDLKLKSYTSDEHGNTLKYCLGIFIEFNIRHGGINELSFYQEGAEIG</sequence>
<dbReference type="RefSeq" id="WP_159333380.1">
    <property type="nucleotide sequence ID" value="NZ_DAMBWX010000067.1"/>
</dbReference>
<evidence type="ECO:0000313" key="1">
    <source>
        <dbReference type="EMBL" id="VXC57766.1"/>
    </source>
</evidence>
<protein>
    <submittedName>
        <fullName evidence="1">Uncharacterized protein</fullName>
    </submittedName>
</protein>
<evidence type="ECO:0000313" key="2">
    <source>
        <dbReference type="Proteomes" id="UP000432350"/>
    </source>
</evidence>
<proteinExistence type="predicted"/>
<reference evidence="1 2" key="1">
    <citation type="submission" date="2019-10" db="EMBL/GenBank/DDBJ databases">
        <authorList>
            <person name="Karimi E."/>
        </authorList>
    </citation>
    <scope>NUCLEOTIDE SEQUENCE [LARGE SCALE GENOMIC DNA]</scope>
    <source>
        <strain evidence="1">Sphingobacterium sp. 8BC</strain>
    </source>
</reference>
<name>A0A653ZQL1_SPHMU</name>
<gene>
    <name evidence="1" type="ORF">SPHINGO8BC_150004</name>
</gene>
<dbReference type="Proteomes" id="UP000432350">
    <property type="component" value="Unassembled WGS sequence"/>
</dbReference>
<dbReference type="AlphaFoldDB" id="A0A653ZQL1"/>